<feature type="domain" description="Ketoreductase" evidence="3">
    <location>
        <begin position="11"/>
        <end position="199"/>
    </location>
</feature>
<evidence type="ECO:0000313" key="4">
    <source>
        <dbReference type="EMBL" id="KZE39127.1"/>
    </source>
</evidence>
<dbReference type="GO" id="GO:0016491">
    <property type="term" value="F:oxidoreductase activity"/>
    <property type="evidence" value="ECO:0007669"/>
    <property type="project" value="UniProtKB-KW"/>
</dbReference>
<dbReference type="InterPro" id="IPR057326">
    <property type="entry name" value="KR_dom"/>
</dbReference>
<dbReference type="InterPro" id="IPR020904">
    <property type="entry name" value="Sc_DH/Rdtase_CS"/>
</dbReference>
<name>A0A163FRK5_9BACL</name>
<protein>
    <submittedName>
        <fullName evidence="4">Oxidoreductase</fullName>
    </submittedName>
</protein>
<dbReference type="PROSITE" id="PS00061">
    <property type="entry name" value="ADH_SHORT"/>
    <property type="match status" value="1"/>
</dbReference>
<dbReference type="NCBIfam" id="NF009466">
    <property type="entry name" value="PRK12826.1-2"/>
    <property type="match status" value="1"/>
</dbReference>
<dbReference type="PRINTS" id="PR00080">
    <property type="entry name" value="SDRFAMILY"/>
</dbReference>
<evidence type="ECO:0000256" key="2">
    <source>
        <dbReference type="ARBA" id="ARBA00023002"/>
    </source>
</evidence>
<dbReference type="InterPro" id="IPR002347">
    <property type="entry name" value="SDR_fam"/>
</dbReference>
<comment type="similarity">
    <text evidence="1">Belongs to the short-chain dehydrogenases/reductases (SDR) family.</text>
</comment>
<dbReference type="PRINTS" id="PR00081">
    <property type="entry name" value="GDHRDH"/>
</dbReference>
<dbReference type="InterPro" id="IPR050259">
    <property type="entry name" value="SDR"/>
</dbReference>
<dbReference type="NCBIfam" id="NF005559">
    <property type="entry name" value="PRK07231.1"/>
    <property type="match status" value="1"/>
</dbReference>
<accession>A0A163FRK5</accession>
<evidence type="ECO:0000256" key="1">
    <source>
        <dbReference type="ARBA" id="ARBA00006484"/>
    </source>
</evidence>
<evidence type="ECO:0000259" key="3">
    <source>
        <dbReference type="SMART" id="SM00822"/>
    </source>
</evidence>
<dbReference type="SUPFAM" id="SSF51735">
    <property type="entry name" value="NAD(P)-binding Rossmann-fold domains"/>
    <property type="match status" value="1"/>
</dbReference>
<dbReference type="FunFam" id="3.40.50.720:FF:000173">
    <property type="entry name" value="3-oxoacyl-[acyl-carrier protein] reductase"/>
    <property type="match status" value="1"/>
</dbReference>
<dbReference type="GO" id="GO:0032787">
    <property type="term" value="P:monocarboxylic acid metabolic process"/>
    <property type="evidence" value="ECO:0007669"/>
    <property type="project" value="UniProtKB-ARBA"/>
</dbReference>
<organism evidence="4 5">
    <name type="scientific">Bhargavaea cecembensis</name>
    <dbReference type="NCBI Taxonomy" id="394098"/>
    <lineage>
        <taxon>Bacteria</taxon>
        <taxon>Bacillati</taxon>
        <taxon>Bacillota</taxon>
        <taxon>Bacilli</taxon>
        <taxon>Bacillales</taxon>
        <taxon>Caryophanaceae</taxon>
        <taxon>Bhargavaea</taxon>
    </lineage>
</organism>
<proteinExistence type="inferred from homology"/>
<comment type="caution">
    <text evidence="4">The sequence shown here is derived from an EMBL/GenBank/DDBJ whole genome shotgun (WGS) entry which is preliminary data.</text>
</comment>
<evidence type="ECO:0000313" key="5">
    <source>
        <dbReference type="Proteomes" id="UP000076490"/>
    </source>
</evidence>
<sequence>MRSVVMDFENRVALITGAGSLEGIGMSIARQLSKRGATVVLADINKNGVEAGANEIEGKGGKAYAVQLDVTDQKQMQSVVEEMVKKVGKIDIVVNNAGVSRPSRVQEITESEWDFVLNVNLKGPFFLTQAVLPYMKENRYGRIVNLSSVSGKRGGGVFGGSHYSAAKAGLTGFTKAVAREVASYGITCNTVAPGLIGGTDITGGLMTEEKEQEIKRDIPLGRLGQVEDVSYAITFLASEGAGYITGEELDINGGSHID</sequence>
<dbReference type="AlphaFoldDB" id="A0A163FRK5"/>
<dbReference type="PANTHER" id="PTHR42879:SF2">
    <property type="entry name" value="3-OXOACYL-[ACYL-CARRIER-PROTEIN] REDUCTASE FABG"/>
    <property type="match status" value="1"/>
</dbReference>
<reference evidence="4 5" key="1">
    <citation type="submission" date="2016-01" db="EMBL/GenBank/DDBJ databases">
        <title>Whole genome sequencing of Bhargavaea cecembensis T14.</title>
        <authorList>
            <person name="Hong K.W."/>
        </authorList>
    </citation>
    <scope>NUCLEOTIDE SEQUENCE [LARGE SCALE GENOMIC DNA]</scope>
    <source>
        <strain evidence="4 5">T14</strain>
    </source>
</reference>
<dbReference type="Proteomes" id="UP000076490">
    <property type="component" value="Unassembled WGS sequence"/>
</dbReference>
<dbReference type="SMART" id="SM00822">
    <property type="entry name" value="PKS_KR"/>
    <property type="match status" value="1"/>
</dbReference>
<dbReference type="InterPro" id="IPR036291">
    <property type="entry name" value="NAD(P)-bd_dom_sf"/>
</dbReference>
<dbReference type="EMBL" id="LQNT01000009">
    <property type="protein sequence ID" value="KZE39127.1"/>
    <property type="molecule type" value="Genomic_DNA"/>
</dbReference>
<gene>
    <name evidence="4" type="ORF">AV656_08915</name>
</gene>
<keyword evidence="2" id="KW-0560">Oxidoreductase</keyword>
<dbReference type="Pfam" id="PF13561">
    <property type="entry name" value="adh_short_C2"/>
    <property type="match status" value="1"/>
</dbReference>
<dbReference type="PANTHER" id="PTHR42879">
    <property type="entry name" value="3-OXOACYL-(ACYL-CARRIER-PROTEIN) REDUCTASE"/>
    <property type="match status" value="1"/>
</dbReference>
<dbReference type="Gene3D" id="3.40.50.720">
    <property type="entry name" value="NAD(P)-binding Rossmann-like Domain"/>
    <property type="match status" value="1"/>
</dbReference>